<accession>A0AAV2I9U9</accession>
<dbReference type="GO" id="GO:0005634">
    <property type="term" value="C:nucleus"/>
    <property type="evidence" value="ECO:0007669"/>
    <property type="project" value="TreeGrafter"/>
</dbReference>
<gene>
    <name evidence="5" type="ORF">GSLYS_00015216001</name>
</gene>
<dbReference type="PANTHER" id="PTHR13620">
    <property type="entry name" value="3-5 EXONUCLEASE"/>
    <property type="match status" value="1"/>
</dbReference>
<dbReference type="InterPro" id="IPR012337">
    <property type="entry name" value="RNaseH-like_sf"/>
</dbReference>
<evidence type="ECO:0000256" key="2">
    <source>
        <dbReference type="ARBA" id="ARBA00022801"/>
    </source>
</evidence>
<keyword evidence="3" id="KW-0269">Exonuclease</keyword>
<comment type="caution">
    <text evidence="5">The sequence shown here is derived from an EMBL/GenBank/DDBJ whole genome shotgun (WGS) entry which is preliminary data.</text>
</comment>
<sequence>MNFIFPNSLKSLLADRSILKVGVAVLDDSKKLNQDYGLKVSGCVDLRHILGRVRGVFHCPSKGLQGLAKGILDVDINKSFKIRCGNWEAEDYTEEQIIYAATDAAVAVDIFMKLVNTKRKSPNLASDMVTYGKSEEHMTSAAPSNCKPVTTMSSEEDTRDQIQAVEQDDSLMVELVEERCKYINCTDILHIIQFKKGNQPNVHKQPKQKKESTNAYSTRRRPLWDNCRLEAPDGSVLCTCDNKKAQWYLEKELGEIVCNDPLTVRLHFEPANRPQSENNYYLQEKENVCVVCGYEKDYVRKFVIPFEYRKFFPVLLKDHSSHDILLLCTPCHKRSCDFDITLRQQLAQECNAPLESGPGAKMVLDHDLQKVRSAARALKVNRHSIPEARVNELEKVLTDFYGGDELTEELLEHAAAVDARQTVTDFVPHGRRVVEHMSQNGGLLAFQARWRQHFLDTMRPQFLPPFWSVGYVPDGWTQRQSS</sequence>
<dbReference type="SUPFAM" id="SSF53098">
    <property type="entry name" value="Ribonuclease H-like"/>
    <property type="match status" value="1"/>
</dbReference>
<reference evidence="5 6" key="1">
    <citation type="submission" date="2024-04" db="EMBL/GenBank/DDBJ databases">
        <authorList>
            <consortium name="Genoscope - CEA"/>
            <person name="William W."/>
        </authorList>
    </citation>
    <scope>NUCLEOTIDE SEQUENCE [LARGE SCALE GENOMIC DNA]</scope>
</reference>
<keyword evidence="6" id="KW-1185">Reference proteome</keyword>
<keyword evidence="1" id="KW-0540">Nuclease</keyword>
<feature type="domain" description="3'-5' exonuclease" evidence="4">
    <location>
        <begin position="8"/>
        <end position="116"/>
    </location>
</feature>
<dbReference type="InterPro" id="IPR051132">
    <property type="entry name" value="3-5_Exonuclease_domain"/>
</dbReference>
<evidence type="ECO:0000313" key="6">
    <source>
        <dbReference type="Proteomes" id="UP001497497"/>
    </source>
</evidence>
<dbReference type="InterPro" id="IPR002562">
    <property type="entry name" value="3'-5'_exonuclease_dom"/>
</dbReference>
<evidence type="ECO:0000259" key="4">
    <source>
        <dbReference type="Pfam" id="PF01612"/>
    </source>
</evidence>
<organism evidence="5 6">
    <name type="scientific">Lymnaea stagnalis</name>
    <name type="common">Great pond snail</name>
    <name type="synonym">Helix stagnalis</name>
    <dbReference type="NCBI Taxonomy" id="6523"/>
    <lineage>
        <taxon>Eukaryota</taxon>
        <taxon>Metazoa</taxon>
        <taxon>Spiralia</taxon>
        <taxon>Lophotrochozoa</taxon>
        <taxon>Mollusca</taxon>
        <taxon>Gastropoda</taxon>
        <taxon>Heterobranchia</taxon>
        <taxon>Euthyneura</taxon>
        <taxon>Panpulmonata</taxon>
        <taxon>Hygrophila</taxon>
        <taxon>Lymnaeoidea</taxon>
        <taxon>Lymnaeidae</taxon>
        <taxon>Lymnaea</taxon>
    </lineage>
</organism>
<evidence type="ECO:0000256" key="3">
    <source>
        <dbReference type="ARBA" id="ARBA00022839"/>
    </source>
</evidence>
<dbReference type="PANTHER" id="PTHR13620:SF104">
    <property type="entry name" value="EXONUCLEASE 3'-5' DOMAIN-CONTAINING PROTEIN 2"/>
    <property type="match status" value="1"/>
</dbReference>
<dbReference type="EMBL" id="CAXITT010000443">
    <property type="protein sequence ID" value="CAL1541610.1"/>
    <property type="molecule type" value="Genomic_DNA"/>
</dbReference>
<dbReference type="InterPro" id="IPR036397">
    <property type="entry name" value="RNaseH_sf"/>
</dbReference>
<name>A0AAV2I9U9_LYMST</name>
<dbReference type="GO" id="GO:0003676">
    <property type="term" value="F:nucleic acid binding"/>
    <property type="evidence" value="ECO:0007669"/>
    <property type="project" value="InterPro"/>
</dbReference>
<dbReference type="Proteomes" id="UP001497497">
    <property type="component" value="Unassembled WGS sequence"/>
</dbReference>
<evidence type="ECO:0000256" key="1">
    <source>
        <dbReference type="ARBA" id="ARBA00022722"/>
    </source>
</evidence>
<proteinExistence type="predicted"/>
<dbReference type="Gene3D" id="3.30.420.10">
    <property type="entry name" value="Ribonuclease H-like superfamily/Ribonuclease H"/>
    <property type="match status" value="1"/>
</dbReference>
<dbReference type="AlphaFoldDB" id="A0AAV2I9U9"/>
<dbReference type="GO" id="GO:0008408">
    <property type="term" value="F:3'-5' exonuclease activity"/>
    <property type="evidence" value="ECO:0007669"/>
    <property type="project" value="InterPro"/>
</dbReference>
<dbReference type="Pfam" id="PF01612">
    <property type="entry name" value="DNA_pol_A_exo1"/>
    <property type="match status" value="1"/>
</dbReference>
<dbReference type="GO" id="GO:0005737">
    <property type="term" value="C:cytoplasm"/>
    <property type="evidence" value="ECO:0007669"/>
    <property type="project" value="TreeGrafter"/>
</dbReference>
<evidence type="ECO:0000313" key="5">
    <source>
        <dbReference type="EMBL" id="CAL1541610.1"/>
    </source>
</evidence>
<protein>
    <recommendedName>
        <fullName evidence="4">3'-5' exonuclease domain-containing protein</fullName>
    </recommendedName>
</protein>
<dbReference type="GO" id="GO:0006139">
    <property type="term" value="P:nucleobase-containing compound metabolic process"/>
    <property type="evidence" value="ECO:0007669"/>
    <property type="project" value="InterPro"/>
</dbReference>
<keyword evidence="2" id="KW-0378">Hydrolase</keyword>